<gene>
    <name evidence="11" type="ORF">MICPUCDRAFT_30169</name>
</gene>
<dbReference type="PANTHER" id="PTHR43675:SF8">
    <property type="entry name" value="ARSENITE METHYLTRANSFERASE"/>
    <property type="match status" value="1"/>
</dbReference>
<keyword evidence="2" id="KW-0949">S-adenosyl-L-methionine</keyword>
<dbReference type="AlphaFoldDB" id="C1N824"/>
<dbReference type="InterPro" id="IPR029063">
    <property type="entry name" value="SAM-dependent_MTases_sf"/>
</dbReference>
<evidence type="ECO:0000256" key="7">
    <source>
        <dbReference type="ARBA" id="ARBA00047943"/>
    </source>
</evidence>
<organism evidence="12">
    <name type="scientific">Micromonas pusilla (strain CCMP1545)</name>
    <name type="common">Picoplanktonic green alga</name>
    <dbReference type="NCBI Taxonomy" id="564608"/>
    <lineage>
        <taxon>Eukaryota</taxon>
        <taxon>Viridiplantae</taxon>
        <taxon>Chlorophyta</taxon>
        <taxon>Mamiellophyceae</taxon>
        <taxon>Mamiellales</taxon>
        <taxon>Mamiellaceae</taxon>
        <taxon>Micromonas</taxon>
    </lineage>
</organism>
<dbReference type="RefSeq" id="XP_003064194.1">
    <property type="nucleotide sequence ID" value="XM_003064148.1"/>
</dbReference>
<dbReference type="STRING" id="564608.C1N824"/>
<evidence type="ECO:0000313" key="12">
    <source>
        <dbReference type="Proteomes" id="UP000001876"/>
    </source>
</evidence>
<dbReference type="KEGG" id="mpp:MICPUCDRAFT_30169"/>
<feature type="compositionally biased region" description="Low complexity" evidence="9">
    <location>
        <begin position="37"/>
        <end position="57"/>
    </location>
</feature>
<proteinExistence type="inferred from homology"/>
<name>C1N824_MICPC</name>
<comment type="catalytic activity">
    <reaction evidence="7">
        <text>arsenic triglutathione + 2 [thioredoxin]-dithiol + 2 S-adenosyl-L-methionine + H2O = dimethylarsinous acid + 2 [thioredoxin]-disulfide + 3 glutathione + 2 S-adenosyl-L-homocysteine + 2 H(+)</text>
        <dbReference type="Rhea" id="RHEA:69464"/>
        <dbReference type="Rhea" id="RHEA-COMP:10698"/>
        <dbReference type="Rhea" id="RHEA-COMP:10700"/>
        <dbReference type="ChEBI" id="CHEBI:15377"/>
        <dbReference type="ChEBI" id="CHEBI:15378"/>
        <dbReference type="ChEBI" id="CHEBI:23808"/>
        <dbReference type="ChEBI" id="CHEBI:29950"/>
        <dbReference type="ChEBI" id="CHEBI:50058"/>
        <dbReference type="ChEBI" id="CHEBI:57856"/>
        <dbReference type="ChEBI" id="CHEBI:57925"/>
        <dbReference type="ChEBI" id="CHEBI:59789"/>
        <dbReference type="ChEBI" id="CHEBI:183640"/>
        <dbReference type="EC" id="2.1.1.137"/>
    </reaction>
</comment>
<reference evidence="11 12" key="1">
    <citation type="journal article" date="2009" name="Science">
        <title>Green evolution and dynamic adaptations revealed by genomes of the marine picoeukaryotes Micromonas.</title>
        <authorList>
            <person name="Worden A.Z."/>
            <person name="Lee J.H."/>
            <person name="Mock T."/>
            <person name="Rouze P."/>
            <person name="Simmons M.P."/>
            <person name="Aerts A.L."/>
            <person name="Allen A.E."/>
            <person name="Cuvelier M.L."/>
            <person name="Derelle E."/>
            <person name="Everett M.V."/>
            <person name="Foulon E."/>
            <person name="Grimwood J."/>
            <person name="Gundlach H."/>
            <person name="Henrissat B."/>
            <person name="Napoli C."/>
            <person name="McDonald S.M."/>
            <person name="Parker M.S."/>
            <person name="Rombauts S."/>
            <person name="Salamov A."/>
            <person name="Von Dassow P."/>
            <person name="Badger J.H."/>
            <person name="Coutinho P.M."/>
            <person name="Demir E."/>
            <person name="Dubchak I."/>
            <person name="Gentemann C."/>
            <person name="Eikrem W."/>
            <person name="Gready J.E."/>
            <person name="John U."/>
            <person name="Lanier W."/>
            <person name="Lindquist E.A."/>
            <person name="Lucas S."/>
            <person name="Mayer K.F."/>
            <person name="Moreau H."/>
            <person name="Not F."/>
            <person name="Otillar R."/>
            <person name="Panaud O."/>
            <person name="Pangilinan J."/>
            <person name="Paulsen I."/>
            <person name="Piegu B."/>
            <person name="Poliakov A."/>
            <person name="Robbens S."/>
            <person name="Schmutz J."/>
            <person name="Toulza E."/>
            <person name="Wyss T."/>
            <person name="Zelensky A."/>
            <person name="Zhou K."/>
            <person name="Armbrust E.V."/>
            <person name="Bhattacharya D."/>
            <person name="Goodenough U.W."/>
            <person name="Van de Peer Y."/>
            <person name="Grigoriev I.V."/>
        </authorList>
    </citation>
    <scope>NUCLEOTIDE SEQUENCE [LARGE SCALE GENOMIC DNA]</scope>
    <source>
        <strain evidence="11 12">CCMP1545</strain>
    </source>
</reference>
<evidence type="ECO:0000256" key="1">
    <source>
        <dbReference type="ARBA" id="ARBA00022679"/>
    </source>
</evidence>
<dbReference type="OrthoDB" id="8300214at2759"/>
<evidence type="ECO:0000256" key="9">
    <source>
        <dbReference type="SAM" id="MobiDB-lite"/>
    </source>
</evidence>
<dbReference type="Gene3D" id="3.40.5.100">
    <property type="match status" value="1"/>
</dbReference>
<keyword evidence="1" id="KW-0808">Transferase</keyword>
<evidence type="ECO:0000313" key="11">
    <source>
        <dbReference type="EMBL" id="EEH51816.1"/>
    </source>
</evidence>
<keyword evidence="12" id="KW-1185">Reference proteome</keyword>
<dbReference type="eggNOG" id="ENOG502QQD6">
    <property type="taxonomic scope" value="Eukaryota"/>
</dbReference>
<comment type="catalytic activity">
    <reaction evidence="8">
        <text>arsenic triglutathione + 3 [thioredoxin]-dithiol + 3 S-adenosyl-L-methionine = trimethylarsine + 3 [thioredoxin]-disulfide + 3 glutathione + 3 S-adenosyl-L-homocysteine + 3 H(+)</text>
        <dbReference type="Rhea" id="RHEA:69432"/>
        <dbReference type="Rhea" id="RHEA-COMP:10698"/>
        <dbReference type="Rhea" id="RHEA-COMP:10700"/>
        <dbReference type="ChEBI" id="CHEBI:15378"/>
        <dbReference type="ChEBI" id="CHEBI:27130"/>
        <dbReference type="ChEBI" id="CHEBI:29950"/>
        <dbReference type="ChEBI" id="CHEBI:50058"/>
        <dbReference type="ChEBI" id="CHEBI:57856"/>
        <dbReference type="ChEBI" id="CHEBI:57925"/>
        <dbReference type="ChEBI" id="CHEBI:59789"/>
        <dbReference type="ChEBI" id="CHEBI:183640"/>
        <dbReference type="EC" id="2.1.1.137"/>
    </reaction>
</comment>
<dbReference type="OMA" id="EPACEDY"/>
<sequence>MAAAAALASSSAAVATFGRGANRPASSVRRDVASIRSTTSSTSSSSSRRGPGAGPVPVVRAAAKSSSALDELLGAKIIAPNGGGDAEVRDSVTKYYGETLQTSDDLKTSACCTPNLLPKKIKSILASVPDEVKAKYYGCGSPTPLGIDGLRVLDLGSGSGRDCYVAAALVGESGSVIGIDMTDAQLDVARRHAETYCVDALGYAAPGNMEFRKGTIEDLRAANVEDNSVDLIISNCVINLSPDKPAVLSEAMRALADGGEFYFSDVYCDRRLPEDLRSHEILLGECLGGAMYVEDFKRLCVATGFADPRVLEGHEIEIKDEALAALLGEAKFYSITYRLFKLPPGRLESLCEDYGQYALYKGTIDGHPNAYSLDDHHRIEKNKPFLVCGNTASMLGETWLGKHFEIVGNRDVHYGLFDCGPSPVAGGGGGGDAPAGGACC</sequence>
<evidence type="ECO:0000256" key="5">
    <source>
        <dbReference type="ARBA" id="ARBA00034545"/>
    </source>
</evidence>
<dbReference type="InterPro" id="IPR025714">
    <property type="entry name" value="Methyltranfer_dom"/>
</dbReference>
<comment type="catalytic activity">
    <reaction evidence="6">
        <text>arsenic triglutathione + [thioredoxin]-dithiol + S-adenosyl-L-methionine + 2 H2O = methylarsonous acid + [thioredoxin]-disulfide + 3 glutathione + S-adenosyl-L-homocysteine + H(+)</text>
        <dbReference type="Rhea" id="RHEA:69460"/>
        <dbReference type="Rhea" id="RHEA-COMP:10698"/>
        <dbReference type="Rhea" id="RHEA-COMP:10700"/>
        <dbReference type="ChEBI" id="CHEBI:15377"/>
        <dbReference type="ChEBI" id="CHEBI:15378"/>
        <dbReference type="ChEBI" id="CHEBI:17826"/>
        <dbReference type="ChEBI" id="CHEBI:29950"/>
        <dbReference type="ChEBI" id="CHEBI:50058"/>
        <dbReference type="ChEBI" id="CHEBI:57856"/>
        <dbReference type="ChEBI" id="CHEBI:57925"/>
        <dbReference type="ChEBI" id="CHEBI:59789"/>
        <dbReference type="ChEBI" id="CHEBI:183640"/>
        <dbReference type="EC" id="2.1.1.137"/>
    </reaction>
</comment>
<dbReference type="InterPro" id="IPR026669">
    <property type="entry name" value="Arsenite_MeTrfase-like"/>
</dbReference>
<accession>C1N824</accession>
<dbReference type="GeneID" id="9689449"/>
<dbReference type="GO" id="GO:0030791">
    <property type="term" value="F:arsenite methyltransferase activity"/>
    <property type="evidence" value="ECO:0007669"/>
    <property type="project" value="UniProtKB-EC"/>
</dbReference>
<protein>
    <recommendedName>
        <fullName evidence="5">Arsenite methyltransferase</fullName>
        <ecNumber evidence="4">2.1.1.137</ecNumber>
    </recommendedName>
</protein>
<evidence type="ECO:0000256" key="4">
    <source>
        <dbReference type="ARBA" id="ARBA00034521"/>
    </source>
</evidence>
<dbReference type="EC" id="2.1.1.137" evidence="4"/>
<dbReference type="CDD" id="cd02440">
    <property type="entry name" value="AdoMet_MTases"/>
    <property type="match status" value="1"/>
</dbReference>
<dbReference type="SUPFAM" id="SSF53335">
    <property type="entry name" value="S-adenosyl-L-methionine-dependent methyltransferases"/>
    <property type="match status" value="1"/>
</dbReference>
<evidence type="ECO:0000256" key="2">
    <source>
        <dbReference type="ARBA" id="ARBA00022691"/>
    </source>
</evidence>
<dbReference type="Proteomes" id="UP000001876">
    <property type="component" value="Unassembled WGS sequence"/>
</dbReference>
<evidence type="ECO:0000259" key="10">
    <source>
        <dbReference type="Pfam" id="PF13847"/>
    </source>
</evidence>
<feature type="domain" description="Methyltransferase" evidence="10">
    <location>
        <begin position="148"/>
        <end position="300"/>
    </location>
</feature>
<comment type="similarity">
    <text evidence="3">Belongs to the methyltransferase superfamily. Arsenite methyltransferase family.</text>
</comment>
<dbReference type="Gene3D" id="3.40.50.150">
    <property type="entry name" value="Vaccinia Virus protein VP39"/>
    <property type="match status" value="1"/>
</dbReference>
<evidence type="ECO:0000256" key="3">
    <source>
        <dbReference type="ARBA" id="ARBA00034487"/>
    </source>
</evidence>
<dbReference type="PANTHER" id="PTHR43675">
    <property type="entry name" value="ARSENITE METHYLTRANSFERASE"/>
    <property type="match status" value="1"/>
</dbReference>
<dbReference type="EMBL" id="GG663750">
    <property type="protein sequence ID" value="EEH51816.1"/>
    <property type="molecule type" value="Genomic_DNA"/>
</dbReference>
<dbReference type="Pfam" id="PF13847">
    <property type="entry name" value="Methyltransf_31"/>
    <property type="match status" value="1"/>
</dbReference>
<feature type="region of interest" description="Disordered" evidence="9">
    <location>
        <begin position="18"/>
        <end position="57"/>
    </location>
</feature>
<evidence type="ECO:0000256" key="8">
    <source>
        <dbReference type="ARBA" id="ARBA00048428"/>
    </source>
</evidence>
<evidence type="ECO:0000256" key="6">
    <source>
        <dbReference type="ARBA" id="ARBA00047941"/>
    </source>
</evidence>